<feature type="repeat" description="WD" evidence="3">
    <location>
        <begin position="1258"/>
        <end position="1299"/>
    </location>
</feature>
<evidence type="ECO:0000256" key="2">
    <source>
        <dbReference type="ARBA" id="ARBA00022737"/>
    </source>
</evidence>
<dbReference type="InterPro" id="IPR020472">
    <property type="entry name" value="WD40_PAC1"/>
</dbReference>
<evidence type="ECO:0000256" key="1">
    <source>
        <dbReference type="ARBA" id="ARBA00022574"/>
    </source>
</evidence>
<dbReference type="InterPro" id="IPR001646">
    <property type="entry name" value="5peptide_repeat"/>
</dbReference>
<evidence type="ECO:0000313" key="8">
    <source>
        <dbReference type="Proteomes" id="UP000748756"/>
    </source>
</evidence>
<dbReference type="PROSITE" id="PS50082">
    <property type="entry name" value="WD_REPEATS_2"/>
    <property type="match status" value="9"/>
</dbReference>
<dbReference type="PANTHER" id="PTHR19848:SF8">
    <property type="entry name" value="F-BOX AND WD REPEAT DOMAIN CONTAINING 7"/>
    <property type="match status" value="1"/>
</dbReference>
<dbReference type="Pfam" id="PF00400">
    <property type="entry name" value="WD40"/>
    <property type="match status" value="10"/>
</dbReference>
<dbReference type="SUPFAM" id="SSF50978">
    <property type="entry name" value="WD40 repeat-like"/>
    <property type="match status" value="2"/>
</dbReference>
<evidence type="ECO:0000256" key="3">
    <source>
        <dbReference type="PROSITE-ProRule" id="PRU00221"/>
    </source>
</evidence>
<dbReference type="SUPFAM" id="SSF52540">
    <property type="entry name" value="P-loop containing nucleoside triphosphate hydrolases"/>
    <property type="match status" value="1"/>
</dbReference>
<feature type="repeat" description="WD" evidence="3">
    <location>
        <begin position="1194"/>
        <end position="1235"/>
    </location>
</feature>
<dbReference type="Pfam" id="PF23948">
    <property type="entry name" value="ARM_5"/>
    <property type="match status" value="1"/>
</dbReference>
<accession>A0A9P5RTL8</accession>
<dbReference type="SUPFAM" id="SSF141571">
    <property type="entry name" value="Pentapeptide repeat-like"/>
    <property type="match status" value="1"/>
</dbReference>
<evidence type="ECO:0008006" key="9">
    <source>
        <dbReference type="Google" id="ProtNLM"/>
    </source>
</evidence>
<evidence type="ECO:0000259" key="6">
    <source>
        <dbReference type="Pfam" id="PF23948"/>
    </source>
</evidence>
<dbReference type="Gene3D" id="2.160.20.80">
    <property type="entry name" value="E3 ubiquitin-protein ligase SopA"/>
    <property type="match status" value="1"/>
</dbReference>
<dbReference type="OrthoDB" id="538223at2759"/>
<dbReference type="CDD" id="cd00200">
    <property type="entry name" value="WD40"/>
    <property type="match status" value="2"/>
</dbReference>
<feature type="repeat" description="WD" evidence="3">
    <location>
        <begin position="1729"/>
        <end position="1771"/>
    </location>
</feature>
<comment type="caution">
    <text evidence="7">The sequence shown here is derived from an EMBL/GenBank/DDBJ whole genome shotgun (WGS) entry which is preliminary data.</text>
</comment>
<feature type="repeat" description="WD" evidence="3">
    <location>
        <begin position="1552"/>
        <end position="1593"/>
    </location>
</feature>
<feature type="repeat" description="WD" evidence="3">
    <location>
        <begin position="1384"/>
        <end position="1425"/>
    </location>
</feature>
<dbReference type="InterPro" id="IPR025662">
    <property type="entry name" value="Sigma_54_int_dom_ATP-bd_1"/>
</dbReference>
<feature type="compositionally biased region" description="Polar residues" evidence="4">
    <location>
        <begin position="10"/>
        <end position="24"/>
    </location>
</feature>
<protein>
    <recommendedName>
        <fullName evidence="9">WD40 repeat-like protein</fullName>
    </recommendedName>
</protein>
<feature type="repeat" description="WD" evidence="3">
    <location>
        <begin position="1510"/>
        <end position="1551"/>
    </location>
</feature>
<dbReference type="Gene3D" id="2.130.10.10">
    <property type="entry name" value="YVTN repeat-like/Quinoprotein amine dehydrogenase"/>
    <property type="match status" value="5"/>
</dbReference>
<proteinExistence type="predicted"/>
<keyword evidence="2" id="KW-0677">Repeat</keyword>
<dbReference type="SMART" id="SM00320">
    <property type="entry name" value="WD40"/>
    <property type="match status" value="14"/>
</dbReference>
<feature type="region of interest" description="Disordered" evidence="4">
    <location>
        <begin position="1"/>
        <end position="63"/>
    </location>
</feature>
<gene>
    <name evidence="7" type="ORF">BG015_000133</name>
</gene>
<dbReference type="InterPro" id="IPR056251">
    <property type="entry name" value="Arm_rpt_dom"/>
</dbReference>
<name>A0A9P5RTL8_9FUNG</name>
<dbReference type="Pfam" id="PF00805">
    <property type="entry name" value="Pentapeptide"/>
    <property type="match status" value="1"/>
</dbReference>
<dbReference type="PRINTS" id="PR00320">
    <property type="entry name" value="GPROTEINBRPT"/>
</dbReference>
<feature type="repeat" description="WD" evidence="3">
    <location>
        <begin position="1425"/>
        <end position="1460"/>
    </location>
</feature>
<evidence type="ECO:0000259" key="5">
    <source>
        <dbReference type="Pfam" id="PF05729"/>
    </source>
</evidence>
<reference evidence="7" key="1">
    <citation type="journal article" date="2020" name="Fungal Divers.">
        <title>Resolving the Mortierellaceae phylogeny through synthesis of multi-gene phylogenetics and phylogenomics.</title>
        <authorList>
            <person name="Vandepol N."/>
            <person name="Liber J."/>
            <person name="Desiro A."/>
            <person name="Na H."/>
            <person name="Kennedy M."/>
            <person name="Barry K."/>
            <person name="Grigoriev I.V."/>
            <person name="Miller A.N."/>
            <person name="O'Donnell K."/>
            <person name="Stajich J.E."/>
            <person name="Bonito G."/>
        </authorList>
    </citation>
    <scope>NUCLEOTIDE SEQUENCE</scope>
    <source>
        <strain evidence="7">NRRL 6426</strain>
    </source>
</reference>
<dbReference type="PROSITE" id="PS00675">
    <property type="entry name" value="SIGMA54_INTERACT_1"/>
    <property type="match status" value="1"/>
</dbReference>
<keyword evidence="8" id="KW-1185">Reference proteome</keyword>
<dbReference type="Gene3D" id="3.40.50.300">
    <property type="entry name" value="P-loop containing nucleotide triphosphate hydrolases"/>
    <property type="match status" value="1"/>
</dbReference>
<dbReference type="InterPro" id="IPR036322">
    <property type="entry name" value="WD40_repeat_dom_sf"/>
</dbReference>
<dbReference type="Proteomes" id="UP000748756">
    <property type="component" value="Unassembled WGS sequence"/>
</dbReference>
<evidence type="ECO:0000313" key="7">
    <source>
        <dbReference type="EMBL" id="KAF9144372.1"/>
    </source>
</evidence>
<dbReference type="PROSITE" id="PS50294">
    <property type="entry name" value="WD_REPEATS_REGION"/>
    <property type="match status" value="7"/>
</dbReference>
<dbReference type="PANTHER" id="PTHR19848">
    <property type="entry name" value="WD40 REPEAT PROTEIN"/>
    <property type="match status" value="1"/>
</dbReference>
<feature type="domain" description="Arm-like repeat" evidence="6">
    <location>
        <begin position="206"/>
        <end position="552"/>
    </location>
</feature>
<feature type="repeat" description="WD" evidence="3">
    <location>
        <begin position="1300"/>
        <end position="1341"/>
    </location>
</feature>
<dbReference type="InterPro" id="IPR007111">
    <property type="entry name" value="NACHT_NTPase"/>
</dbReference>
<dbReference type="InterPro" id="IPR001680">
    <property type="entry name" value="WD40_rpt"/>
</dbReference>
<dbReference type="InterPro" id="IPR015943">
    <property type="entry name" value="WD40/YVTN_repeat-like_dom_sf"/>
</dbReference>
<dbReference type="Pfam" id="PF05729">
    <property type="entry name" value="NACHT"/>
    <property type="match status" value="1"/>
</dbReference>
<feature type="domain" description="NACHT" evidence="5">
    <location>
        <begin position="667"/>
        <end position="825"/>
    </location>
</feature>
<feature type="compositionally biased region" description="Polar residues" evidence="4">
    <location>
        <begin position="46"/>
        <end position="56"/>
    </location>
</feature>
<keyword evidence="1 3" id="KW-0853">WD repeat</keyword>
<dbReference type="EMBL" id="JAAAUQ010001014">
    <property type="protein sequence ID" value="KAF9144372.1"/>
    <property type="molecule type" value="Genomic_DNA"/>
</dbReference>
<sequence length="1820" mass="201679">MTNDPHKQLNPPTDGNGSGTTSTKPLRMFDKFLNTLGFSKSDKNTKNMASNHSLNAQPPLQPVNPVPVDPSVDNVALLGERTAVSNNLKDKPLPTSHSEAPLSSTRANEHVHLPPGQHQSITGIFPMNLSKPAIKTDLPRPQDRIERTDQLVYCNTLLLSSQSSSTSVIATDDDKALDGSDGNGPKALNDQERLVSDLDMSECAWLQALKQDPVEQHHLRWLALKVVEEFVKVDIKGPAVIAEAVILGPVLDRSTFRSLLSCFIDRLENATLLEIDVLQGLVQLAEGATSGYVEDDDLVKALAVLRRRLVGTHRSSSEHLYQVILAISRLLDIMVNCMVKDLNRTEDHQPLACILTELKDIEDSILQFQVNYALQALQYVPDDESTLQAVLRFAGGVTMATLGVASICKLDPTSLFNSLDTLRQAAGQSYEVTKSILEGMEASQKGCSGTMQSLLKGIRAGTRHEWYLTLLAGRMFVRDGRLADFKHTVREAHCRNERSFQTGVCQILAEIAVDPLWDLATRHHAVDFLGALYNNNGSWKPHPDVKQWILAILIQLSGLSGAVVNVVKEHATSVLQALNHDGVAIDPSYYPLTSRLSQPESFPLLIRAQKIPYVEHDLHMMMKRRVEEQQLEVYISPMAKANLQAPDEELFSLMDKVQEFLASDRQVMLIHGDSGSGKSVFNRRLEYLLCTEYKRGGPIPLFINLAAIDNPQQDMVSKQLQFHNFNDDQILELKLHRQLVLICDGYDESQLMVNLHRTNSLNEPGQWNTKMIISCRTQYLGQSYLDRFRPQPTDRYKLAPQGVFQEAVIAPFSKEQIQDYVKKFVPLEPRTLCTHNYMYMLTTIPNLMDMVRNPFLLLLALEALPDIIKDTQDLSTIKIVRVQLYDSFVNHWLDVNKRRLQSNTLSKEDYDILEQLEEAGFTAMGVDYSTRLASAMYKHQNGKPIVRYVHLKDKTTWRVEFFGPDPEVRLLREASPLTRSGSYYQFLHRSMLEYFFSCAVVGSKSLEPDDELYPQPNFDFLDVRLLDPECPLFTRNLVIESSVVQFLSERAQENPSFKAQLFNVIESSKSDASLTMAAANSITILVKADVTFCRHDFRGIRIPGADLSGGQFDSAQFQGADLTGVNLGMSWLRNADFSNARMEGVRFGELPYLEHTDGVLACCYSPQRSMLAVGLKSGDLMLYDTRTWEKIISRMGHDDAINSLAFSPDSQRLVSGSEDNTVRVWDCSSDRPLIIIRGHTENTMQLRDYSGGGLPIVIDGHADSVMSVVFSPCGKKVASASKDKTVRIWDSMTGEALFVLKGHTSSVYTVRFTPDGQQLVTCSLDDTFRFWDTETGALGSVWERDGRYATCLDISPEGYQIVCGHLNGSLQLWDTASGSAGPVMLGHIGMVTRVTFSSDGQRIASASYDCTVRVWDSSAGTLTAVFSSTGPFFDVSFSPDGQHLASADIFRKVRLWDVNSDGSSTGQYGHTSGVMTVAYLPTGETIWSGGQDKTVREWNALTGATESSGFLPAATSIGSFAFSPDFDQMATGYNNGTIRLWSLQTGRQGPVLIGHTSNVLGLTYSPCGQLIASRGADKTIRLWDLKNIERGHVLATIECGSFGVSSVTFSPTGLKLAASDVYGTVNVYDAQTRTLFKTTTVGEEMATALAYSPNGQELAIGDGKGTIFFWDLQSEMPHFTLEVDTHGVSCIAYSPCATWIAFGVYVGTTVHLCRRQSSDTDAWSHVSVVEGSLDPIKSIAWNPVVPLEFVTGSRDRSVRVWRISEGSDGSEVSADFVWGSNVGMLCASGMRIDGIVGLDAVNRKLLLHREEEEEDEVEAE</sequence>
<feature type="repeat" description="WD" evidence="3">
    <location>
        <begin position="1467"/>
        <end position="1508"/>
    </location>
</feature>
<organism evidence="7 8">
    <name type="scientific">Linnemannia schmuckeri</name>
    <dbReference type="NCBI Taxonomy" id="64567"/>
    <lineage>
        <taxon>Eukaryota</taxon>
        <taxon>Fungi</taxon>
        <taxon>Fungi incertae sedis</taxon>
        <taxon>Mucoromycota</taxon>
        <taxon>Mortierellomycotina</taxon>
        <taxon>Mortierellomycetes</taxon>
        <taxon>Mortierellales</taxon>
        <taxon>Mortierellaceae</taxon>
        <taxon>Linnemannia</taxon>
    </lineage>
</organism>
<dbReference type="InterPro" id="IPR027417">
    <property type="entry name" value="P-loop_NTPase"/>
</dbReference>
<evidence type="ECO:0000256" key="4">
    <source>
        <dbReference type="SAM" id="MobiDB-lite"/>
    </source>
</evidence>